<gene>
    <name evidence="1" type="ORF">NCTC11862_00616</name>
</gene>
<protein>
    <submittedName>
        <fullName evidence="1">Uncharacterized protein</fullName>
    </submittedName>
</protein>
<evidence type="ECO:0000313" key="2">
    <source>
        <dbReference type="Proteomes" id="UP000254467"/>
    </source>
</evidence>
<keyword evidence="2" id="KW-1185">Reference proteome</keyword>
<evidence type="ECO:0000313" key="1">
    <source>
        <dbReference type="EMBL" id="STC68840.1"/>
    </source>
</evidence>
<name>A0A376CK42_9CORY</name>
<organism evidence="1 2">
    <name type="scientific">Corynebacterium pilosum</name>
    <dbReference type="NCBI Taxonomy" id="35756"/>
    <lineage>
        <taxon>Bacteria</taxon>
        <taxon>Bacillati</taxon>
        <taxon>Actinomycetota</taxon>
        <taxon>Actinomycetes</taxon>
        <taxon>Mycobacteriales</taxon>
        <taxon>Corynebacteriaceae</taxon>
        <taxon>Corynebacterium</taxon>
    </lineage>
</organism>
<reference evidence="1 2" key="1">
    <citation type="submission" date="2018-06" db="EMBL/GenBank/DDBJ databases">
        <authorList>
            <consortium name="Pathogen Informatics"/>
            <person name="Doyle S."/>
        </authorList>
    </citation>
    <scope>NUCLEOTIDE SEQUENCE [LARGE SCALE GENOMIC DNA]</scope>
    <source>
        <strain evidence="1 2">NCTC11862</strain>
    </source>
</reference>
<accession>A0A376CK42</accession>
<proteinExistence type="predicted"/>
<sequence length="101" mass="11370">MSGLSVKSDFAGIDNTLKVTDPRAGEVINLDGVFHAFSYGSEEDYETAYRAAGFDQMAVVTVNNKDGEDTEHRLMFVSVDNDWKLFDLDDVPRIDRDALRY</sequence>
<dbReference type="EMBL" id="UFXQ01000001">
    <property type="protein sequence ID" value="STC68840.1"/>
    <property type="molecule type" value="Genomic_DNA"/>
</dbReference>
<dbReference type="Proteomes" id="UP000254467">
    <property type="component" value="Unassembled WGS sequence"/>
</dbReference>
<dbReference type="AlphaFoldDB" id="A0A376CK42"/>